<evidence type="ECO:0000259" key="3">
    <source>
        <dbReference type="Pfam" id="PF18962"/>
    </source>
</evidence>
<reference evidence="4 5" key="1">
    <citation type="submission" date="2020-04" db="EMBL/GenBank/DDBJ databases">
        <title>Flammeovirga sp. SR4, a novel species isolated from seawater.</title>
        <authorList>
            <person name="Wang X."/>
        </authorList>
    </citation>
    <scope>NUCLEOTIDE SEQUENCE [LARGE SCALE GENOMIC DNA]</scope>
    <source>
        <strain evidence="4 5">SR4</strain>
    </source>
</reference>
<dbReference type="Proteomes" id="UP000585050">
    <property type="component" value="Unassembled WGS sequence"/>
</dbReference>
<evidence type="ECO:0000313" key="5">
    <source>
        <dbReference type="Proteomes" id="UP000585050"/>
    </source>
</evidence>
<dbReference type="Gene3D" id="3.40.720.10">
    <property type="entry name" value="Alkaline Phosphatase, subunit A"/>
    <property type="match status" value="1"/>
</dbReference>
<keyword evidence="5" id="KW-1185">Reference proteome</keyword>
<feature type="domain" description="Sulfatase N-terminal" evidence="2">
    <location>
        <begin position="30"/>
        <end position="319"/>
    </location>
</feature>
<dbReference type="Pfam" id="PF00884">
    <property type="entry name" value="Sulfatase"/>
    <property type="match status" value="1"/>
</dbReference>
<dbReference type="NCBIfam" id="TIGR04183">
    <property type="entry name" value="Por_Secre_tail"/>
    <property type="match status" value="1"/>
</dbReference>
<feature type="domain" description="Secretion system C-terminal sorting" evidence="3">
    <location>
        <begin position="564"/>
        <end position="626"/>
    </location>
</feature>
<dbReference type="GO" id="GO:0016740">
    <property type="term" value="F:transferase activity"/>
    <property type="evidence" value="ECO:0007669"/>
    <property type="project" value="UniProtKB-KW"/>
</dbReference>
<feature type="region of interest" description="Disordered" evidence="1">
    <location>
        <begin position="519"/>
        <end position="549"/>
    </location>
</feature>
<name>A0A7X8SKE3_9BACT</name>
<evidence type="ECO:0000259" key="2">
    <source>
        <dbReference type="Pfam" id="PF00884"/>
    </source>
</evidence>
<dbReference type="EMBL" id="JABAIL010000003">
    <property type="protein sequence ID" value="NLR91748.1"/>
    <property type="molecule type" value="Genomic_DNA"/>
</dbReference>
<comment type="caution">
    <text evidence="4">The sequence shown here is derived from an EMBL/GenBank/DDBJ whole genome shotgun (WGS) entry which is preliminary data.</text>
</comment>
<dbReference type="AlphaFoldDB" id="A0A7X8SKE3"/>
<dbReference type="PANTHER" id="PTHR43751">
    <property type="entry name" value="SULFATASE"/>
    <property type="match status" value="1"/>
</dbReference>
<keyword evidence="4" id="KW-0378">Hydrolase</keyword>
<feature type="compositionally biased region" description="Acidic residues" evidence="1">
    <location>
        <begin position="522"/>
        <end position="547"/>
    </location>
</feature>
<gene>
    <name evidence="4" type="ORF">HGP29_11050</name>
</gene>
<dbReference type="InterPro" id="IPR052701">
    <property type="entry name" value="GAG_Ulvan_Degrading_Sulfatases"/>
</dbReference>
<organism evidence="4 5">
    <name type="scientific">Flammeovirga agarivorans</name>
    <dbReference type="NCBI Taxonomy" id="2726742"/>
    <lineage>
        <taxon>Bacteria</taxon>
        <taxon>Pseudomonadati</taxon>
        <taxon>Bacteroidota</taxon>
        <taxon>Cytophagia</taxon>
        <taxon>Cytophagales</taxon>
        <taxon>Flammeovirgaceae</taxon>
        <taxon>Flammeovirga</taxon>
    </lineage>
</organism>
<evidence type="ECO:0000256" key="1">
    <source>
        <dbReference type="SAM" id="MobiDB-lite"/>
    </source>
</evidence>
<dbReference type="Pfam" id="PF18962">
    <property type="entry name" value="Por_Secre_tail"/>
    <property type="match status" value="1"/>
</dbReference>
<evidence type="ECO:0000313" key="4">
    <source>
        <dbReference type="EMBL" id="NLR91748.1"/>
    </source>
</evidence>
<protein>
    <submittedName>
        <fullName evidence="4">Sulfatase-like hydrolase/transferase</fullName>
    </submittedName>
</protein>
<dbReference type="RefSeq" id="WP_168882463.1">
    <property type="nucleotide sequence ID" value="NZ_JABAIL010000003.1"/>
</dbReference>
<dbReference type="CDD" id="cd16027">
    <property type="entry name" value="SGSH"/>
    <property type="match status" value="1"/>
</dbReference>
<keyword evidence="4" id="KW-0808">Transferase</keyword>
<dbReference type="InterPro" id="IPR017850">
    <property type="entry name" value="Alkaline_phosphatase_core_sf"/>
</dbReference>
<dbReference type="SUPFAM" id="SSF53649">
    <property type="entry name" value="Alkaline phosphatase-like"/>
    <property type="match status" value="1"/>
</dbReference>
<dbReference type="GO" id="GO:0016787">
    <property type="term" value="F:hydrolase activity"/>
    <property type="evidence" value="ECO:0007669"/>
    <property type="project" value="UniProtKB-KW"/>
</dbReference>
<dbReference type="InterPro" id="IPR000917">
    <property type="entry name" value="Sulfatase_N"/>
</dbReference>
<sequence length="634" mass="72533">MKYLNMRSMIYFSIILMVIPMFSTKAQDRPNVLFLTSDDLNFDSVGAYGSKVKNTTPNIDKLSAQGMMFENAYVQVASCCPSRNVFHTGHYSHNSGVVGFFSVDFPQATLPEALRENGYFTGIIQKVLDSSPTNNKAKYWDYVASFKNSESRTANKYKTAFEELLEEAKASNKPFYASVNVQDPHLPFYRGEDTKEGFDQNPPSLLYDEDEIPVHPVLPQSDNFKEEMTDYYNTVRRGDDCIGDILQVLEDAGLMSTTLIVYISDHGMSFPFVKSNLYPQSVKTPWVVVWPGEISGGQVDTSHMISAIDMMPTILEVTNTEAPGPLAGRSLLGILKGDIEEDREYVFVEQNEGPTAEPRPMRAVHSKEFVYIFNAWGTGDYEAIMECRWYRSYATFSALSKEDEQIKERFDFLNYRTVEELYDTKNDPYSLNNLIDDPKYAEVLEDLRTRLENWMRTTNDFALEGYLVKDDKEKLKEFMEKRIAISQERATRLEWKRAIKNDNRPEGQLTELGESNIVIPEVPEEEEKEEENEEEEEKNTDAEEEEVNTPITSIEGNRETTFFYPNPVKNGELIKLATEDIVAVKIYDQTGRLVFAKDNVAQSFVFDSLIKGLYFIHIIKAGEKVYVGEMIVND</sequence>
<accession>A0A7X8SKE3</accession>
<dbReference type="PANTHER" id="PTHR43751:SF1">
    <property type="entry name" value="SULFATASE ATSG-RELATED"/>
    <property type="match status" value="1"/>
</dbReference>
<dbReference type="InterPro" id="IPR026444">
    <property type="entry name" value="Secre_tail"/>
</dbReference>
<proteinExistence type="predicted"/>